<reference evidence="3" key="1">
    <citation type="submission" date="2016-11" db="EMBL/GenBank/DDBJ databases">
        <authorList>
            <person name="Varghese N."/>
            <person name="Submissions S."/>
        </authorList>
    </citation>
    <scope>NUCLEOTIDE SEQUENCE [LARGE SCALE GENOMIC DNA]</scope>
    <source>
        <strain evidence="3">DX253</strain>
    </source>
</reference>
<feature type="transmembrane region" description="Helical" evidence="1">
    <location>
        <begin position="294"/>
        <end position="318"/>
    </location>
</feature>
<evidence type="ECO:0000313" key="3">
    <source>
        <dbReference type="Proteomes" id="UP000184203"/>
    </source>
</evidence>
<gene>
    <name evidence="2" type="ORF">SAMN05444342_1449</name>
</gene>
<keyword evidence="3" id="KW-1185">Reference proteome</keyword>
<name>A0A1M6SY09_HALPU</name>
<feature type="transmembrane region" description="Helical" evidence="1">
    <location>
        <begin position="80"/>
        <end position="99"/>
    </location>
</feature>
<keyword evidence="1" id="KW-0812">Transmembrane</keyword>
<dbReference type="InterPro" id="IPR007404">
    <property type="entry name" value="YdjM-like"/>
</dbReference>
<feature type="transmembrane region" description="Helical" evidence="1">
    <location>
        <begin position="44"/>
        <end position="68"/>
    </location>
</feature>
<dbReference type="GO" id="GO:0016787">
    <property type="term" value="F:hydrolase activity"/>
    <property type="evidence" value="ECO:0007669"/>
    <property type="project" value="UniProtKB-KW"/>
</dbReference>
<proteinExistence type="predicted"/>
<keyword evidence="1" id="KW-1133">Transmembrane helix</keyword>
<dbReference type="Proteomes" id="UP000184203">
    <property type="component" value="Unassembled WGS sequence"/>
</dbReference>
<evidence type="ECO:0000313" key="2">
    <source>
        <dbReference type="EMBL" id="SHK49559.1"/>
    </source>
</evidence>
<feature type="transmembrane region" description="Helical" evidence="1">
    <location>
        <begin position="241"/>
        <end position="274"/>
    </location>
</feature>
<feature type="transmembrane region" description="Helical" evidence="1">
    <location>
        <begin position="197"/>
        <end position="220"/>
    </location>
</feature>
<organism evidence="2 3">
    <name type="scientific">Haladaptatus paucihalophilus DX253</name>
    <dbReference type="NCBI Taxonomy" id="797209"/>
    <lineage>
        <taxon>Archaea</taxon>
        <taxon>Methanobacteriati</taxon>
        <taxon>Methanobacteriota</taxon>
        <taxon>Stenosarchaea group</taxon>
        <taxon>Halobacteria</taxon>
        <taxon>Halobacteriales</taxon>
        <taxon>Haladaptataceae</taxon>
        <taxon>Haladaptatus</taxon>
    </lineage>
</organism>
<evidence type="ECO:0000256" key="1">
    <source>
        <dbReference type="SAM" id="Phobius"/>
    </source>
</evidence>
<accession>A0A1M6SY09</accession>
<dbReference type="EMBL" id="FRAN01000002">
    <property type="protein sequence ID" value="SHK49559.1"/>
    <property type="molecule type" value="Genomic_DNA"/>
</dbReference>
<keyword evidence="2" id="KW-0378">Hydrolase</keyword>
<dbReference type="OrthoDB" id="313450at2157"/>
<sequence length="319" mass="33706">MMVGHALLAFGLAALVAQRFWSTERALAFGVVAGVFATVPDVDMTYAVIGLAQAGFGGVWEMTAAFWGSSHLVHRAVTHSLVVAAIAGPAFVLATRNWWQKSLSAGLLSALVWVSFVTSGFLGAGVMLVFVVVGTVAALVADSRTDLGPGALLLAVVFGLASHPFGDVFTGAPPQFFYPLDVTLLHSRITLLPDPTLNLLAIFGLELVLAWFAVSVYFHLRVGDVRKQLREHVHPRAALGAGYALAALVIPAPTLSVSYQFVFSVLAVGAVGVGPQLHPERPFPPVRFRPVRTPAAWLCTGMAAVTLGVVAYAGMYLFA</sequence>
<feature type="transmembrane region" description="Helical" evidence="1">
    <location>
        <begin position="111"/>
        <end position="140"/>
    </location>
</feature>
<dbReference type="AlphaFoldDB" id="A0A1M6SY09"/>
<dbReference type="RefSeq" id="WP_026177754.1">
    <property type="nucleotide sequence ID" value="NZ_AEMG01000004.1"/>
</dbReference>
<feature type="transmembrane region" description="Helical" evidence="1">
    <location>
        <begin position="152"/>
        <end position="177"/>
    </location>
</feature>
<keyword evidence="1" id="KW-0472">Membrane</keyword>
<protein>
    <submittedName>
        <fullName evidence="2">LexA-binding, inner membrane-associated putative hydrolase</fullName>
    </submittedName>
</protein>
<dbReference type="Pfam" id="PF04307">
    <property type="entry name" value="YdjM"/>
    <property type="match status" value="1"/>
</dbReference>